<dbReference type="Pfam" id="PF00583">
    <property type="entry name" value="Acetyltransf_1"/>
    <property type="match status" value="1"/>
</dbReference>
<name>A0A1B1AKT2_9PROT</name>
<organism evidence="2 3">
    <name type="scientific">Candidatus Viadribacter manganicus</name>
    <dbReference type="NCBI Taxonomy" id="1759059"/>
    <lineage>
        <taxon>Bacteria</taxon>
        <taxon>Pseudomonadati</taxon>
        <taxon>Pseudomonadota</taxon>
        <taxon>Alphaproteobacteria</taxon>
        <taxon>Hyphomonadales</taxon>
        <taxon>Hyphomonadaceae</taxon>
        <taxon>Candidatus Viadribacter</taxon>
    </lineage>
</organism>
<keyword evidence="3" id="KW-1185">Reference proteome</keyword>
<dbReference type="InterPro" id="IPR016181">
    <property type="entry name" value="Acyl_CoA_acyltransferase"/>
</dbReference>
<evidence type="ECO:0000313" key="2">
    <source>
        <dbReference type="EMBL" id="ANP47182.1"/>
    </source>
</evidence>
<dbReference type="KEGG" id="cbot:ATE48_15290"/>
<dbReference type="AlphaFoldDB" id="A0A1B1AKT2"/>
<dbReference type="SUPFAM" id="SSF55729">
    <property type="entry name" value="Acyl-CoA N-acyltransferases (Nat)"/>
    <property type="match status" value="1"/>
</dbReference>
<dbReference type="PROSITE" id="PS51186">
    <property type="entry name" value="GNAT"/>
    <property type="match status" value="1"/>
</dbReference>
<dbReference type="FunCoup" id="A0A1B1AKT2">
    <property type="interactions" value="32"/>
</dbReference>
<sequence>MQLIYSHHVLTGAGSFEIAPPSLEEMTERWTRIVDRGWPFMVASPPEDLSRVLAFAYASQYRDREAYAKTFEVSVYAGPTTMRRGAGSVALAEVLNSLRTDGVREALAFIGDSYNAASIGLHRKLGFEHVGTLREAGEKFGKLLDVVVMQRTLTRPKPPGEATQS</sequence>
<dbReference type="EMBL" id="CP013244">
    <property type="protein sequence ID" value="ANP47182.1"/>
    <property type="molecule type" value="Genomic_DNA"/>
</dbReference>
<dbReference type="InParanoid" id="A0A1B1AKT2"/>
<dbReference type="STRING" id="1759059.ATE48_15290"/>
<accession>A0A1B1AKT2</accession>
<proteinExistence type="predicted"/>
<dbReference type="PANTHER" id="PTHR43072:SF8">
    <property type="entry name" value="ACYLTRANSFERASE FABY-RELATED"/>
    <property type="match status" value="1"/>
</dbReference>
<feature type="domain" description="N-acetyltransferase" evidence="1">
    <location>
        <begin position="1"/>
        <end position="154"/>
    </location>
</feature>
<dbReference type="GO" id="GO:0016747">
    <property type="term" value="F:acyltransferase activity, transferring groups other than amino-acyl groups"/>
    <property type="evidence" value="ECO:0007669"/>
    <property type="project" value="InterPro"/>
</dbReference>
<gene>
    <name evidence="2" type="ORF">ATE48_15290</name>
</gene>
<dbReference type="InterPro" id="IPR000182">
    <property type="entry name" value="GNAT_dom"/>
</dbReference>
<dbReference type="Proteomes" id="UP000092498">
    <property type="component" value="Chromosome"/>
</dbReference>
<dbReference type="Gene3D" id="3.40.630.30">
    <property type="match status" value="1"/>
</dbReference>
<dbReference type="PANTHER" id="PTHR43072">
    <property type="entry name" value="N-ACETYLTRANSFERASE"/>
    <property type="match status" value="1"/>
</dbReference>
<evidence type="ECO:0000313" key="3">
    <source>
        <dbReference type="Proteomes" id="UP000092498"/>
    </source>
</evidence>
<protein>
    <recommendedName>
        <fullName evidence="1">N-acetyltransferase domain-containing protein</fullName>
    </recommendedName>
</protein>
<reference evidence="2 3" key="1">
    <citation type="submission" date="2015-11" db="EMBL/GenBank/DDBJ databases">
        <title>Whole-Genome Sequence of Candidatus Oderbacter manganicum from the National Park Lower Oder Valley, Germany.</title>
        <authorList>
            <person name="Braun B."/>
            <person name="Liere K."/>
            <person name="Szewzyk U."/>
        </authorList>
    </citation>
    <scope>NUCLEOTIDE SEQUENCE [LARGE SCALE GENOMIC DNA]</scope>
    <source>
        <strain evidence="2 3">OTSz_A_272</strain>
    </source>
</reference>
<evidence type="ECO:0000259" key="1">
    <source>
        <dbReference type="PROSITE" id="PS51186"/>
    </source>
</evidence>
<dbReference type="RefSeq" id="WP_229255094.1">
    <property type="nucleotide sequence ID" value="NZ_CP013244.1"/>
</dbReference>